<proteinExistence type="predicted"/>
<evidence type="ECO:0000259" key="2">
    <source>
        <dbReference type="Pfam" id="PF07853"/>
    </source>
</evidence>
<dbReference type="RefSeq" id="WP_093842561.1">
    <property type="nucleotide sequence ID" value="NZ_FPAB01000002.1"/>
</dbReference>
<evidence type="ECO:0000256" key="1">
    <source>
        <dbReference type="SAM" id="Phobius"/>
    </source>
</evidence>
<name>A0A1I6R398_9ACTN</name>
<sequence>MRTGTGERPAGSPWWWLLPGLLLLGVMTAWGLLRYPELPDRIPQHIGPGGVDAWTDKSVGMAFLPVFLYAGLIAITAGCAFAVTRTTPLDEMPAPSDRWAMAAATMNGRPATAASARRVAGALLMTNALLGVALLPLCWIQWRADQTAAVPAWTWILAATAFLLSMVPTTRAWWADARVRAAGRGVSTGNGAGTAPGRDG</sequence>
<keyword evidence="1" id="KW-0812">Transmembrane</keyword>
<evidence type="ECO:0000313" key="4">
    <source>
        <dbReference type="Proteomes" id="UP000198873"/>
    </source>
</evidence>
<feature type="transmembrane region" description="Helical" evidence="1">
    <location>
        <begin position="12"/>
        <end position="33"/>
    </location>
</feature>
<dbReference type="EMBL" id="FPAB01000002">
    <property type="protein sequence ID" value="SFS59149.1"/>
    <property type="molecule type" value="Genomic_DNA"/>
</dbReference>
<feature type="transmembrane region" description="Helical" evidence="1">
    <location>
        <begin position="62"/>
        <end position="83"/>
    </location>
</feature>
<organism evidence="3 4">
    <name type="scientific">Streptomyces harbinensis</name>
    <dbReference type="NCBI Taxonomy" id="1176198"/>
    <lineage>
        <taxon>Bacteria</taxon>
        <taxon>Bacillati</taxon>
        <taxon>Actinomycetota</taxon>
        <taxon>Actinomycetes</taxon>
        <taxon>Kitasatosporales</taxon>
        <taxon>Streptomycetaceae</taxon>
        <taxon>Streptomyces</taxon>
    </lineage>
</organism>
<gene>
    <name evidence="3" type="ORF">SAMN05444716_102696</name>
</gene>
<protein>
    <recommendedName>
        <fullName evidence="2">DUF1648 domain-containing protein</fullName>
    </recommendedName>
</protein>
<accession>A0A1I6R398</accession>
<feature type="transmembrane region" description="Helical" evidence="1">
    <location>
        <begin position="154"/>
        <end position="174"/>
    </location>
</feature>
<keyword evidence="1" id="KW-0472">Membrane</keyword>
<feature type="transmembrane region" description="Helical" evidence="1">
    <location>
        <begin position="119"/>
        <end position="142"/>
    </location>
</feature>
<dbReference type="AlphaFoldDB" id="A0A1I6R398"/>
<feature type="domain" description="DUF1648" evidence="2">
    <location>
        <begin position="22"/>
        <end position="67"/>
    </location>
</feature>
<dbReference type="Pfam" id="PF07853">
    <property type="entry name" value="DUF1648"/>
    <property type="match status" value="1"/>
</dbReference>
<keyword evidence="1" id="KW-1133">Transmembrane helix</keyword>
<keyword evidence="4" id="KW-1185">Reference proteome</keyword>
<reference evidence="4" key="1">
    <citation type="submission" date="2016-10" db="EMBL/GenBank/DDBJ databases">
        <authorList>
            <person name="Varghese N."/>
            <person name="Submissions S."/>
        </authorList>
    </citation>
    <scope>NUCLEOTIDE SEQUENCE [LARGE SCALE GENOMIC DNA]</scope>
    <source>
        <strain evidence="4">CGMCC 4.7047</strain>
    </source>
</reference>
<evidence type="ECO:0000313" key="3">
    <source>
        <dbReference type="EMBL" id="SFS59149.1"/>
    </source>
</evidence>
<dbReference type="InterPro" id="IPR012867">
    <property type="entry name" value="DUF1648"/>
</dbReference>
<dbReference type="Proteomes" id="UP000198873">
    <property type="component" value="Unassembled WGS sequence"/>
</dbReference>